<comment type="caution">
    <text evidence="3">The sequence shown here is derived from an EMBL/GenBank/DDBJ whole genome shotgun (WGS) entry which is preliminary data.</text>
</comment>
<feature type="domain" description="Hint" evidence="2">
    <location>
        <begin position="19"/>
        <end position="118"/>
    </location>
</feature>
<dbReference type="InterPro" id="IPR036844">
    <property type="entry name" value="Hint_dom_sf"/>
</dbReference>
<evidence type="ECO:0000313" key="4">
    <source>
        <dbReference type="Proteomes" id="UP000639606"/>
    </source>
</evidence>
<reference evidence="3" key="1">
    <citation type="journal article" date="2014" name="Int. J. Syst. Evol. Microbiol.">
        <title>Complete genome sequence of Corynebacterium casei LMG S-19264T (=DSM 44701T), isolated from a smear-ripened cheese.</title>
        <authorList>
            <consortium name="US DOE Joint Genome Institute (JGI-PGF)"/>
            <person name="Walter F."/>
            <person name="Albersmeier A."/>
            <person name="Kalinowski J."/>
            <person name="Ruckert C."/>
        </authorList>
    </citation>
    <scope>NUCLEOTIDE SEQUENCE</scope>
    <source>
        <strain evidence="3">JCM 3313</strain>
    </source>
</reference>
<dbReference type="EMBL" id="BMRG01000013">
    <property type="protein sequence ID" value="GGP72560.1"/>
    <property type="molecule type" value="Genomic_DNA"/>
</dbReference>
<proteinExistence type="predicted"/>
<dbReference type="CDD" id="cd00081">
    <property type="entry name" value="Hint"/>
    <property type="match status" value="1"/>
</dbReference>
<dbReference type="Pfam" id="PF07591">
    <property type="entry name" value="PT-HINT"/>
    <property type="match status" value="1"/>
</dbReference>
<dbReference type="InterPro" id="IPR003587">
    <property type="entry name" value="Hint_dom_N"/>
</dbReference>
<dbReference type="GO" id="GO:0016539">
    <property type="term" value="P:intein-mediated protein splicing"/>
    <property type="evidence" value="ECO:0007669"/>
    <property type="project" value="InterPro"/>
</dbReference>
<dbReference type="InterPro" id="IPR006141">
    <property type="entry name" value="Intein_N"/>
</dbReference>
<evidence type="ECO:0000259" key="2">
    <source>
        <dbReference type="SMART" id="SM00306"/>
    </source>
</evidence>
<dbReference type="RefSeq" id="WP_229796098.1">
    <property type="nucleotide sequence ID" value="NZ_BMRG01000013.1"/>
</dbReference>
<dbReference type="Proteomes" id="UP000639606">
    <property type="component" value="Unassembled WGS sequence"/>
</dbReference>
<keyword evidence="4" id="KW-1185">Reference proteome</keyword>
<evidence type="ECO:0000256" key="1">
    <source>
        <dbReference type="SAM" id="MobiDB-lite"/>
    </source>
</evidence>
<sequence length="288" mass="30265">MAPGLERANSRAAACKPGNNSFTGDTKVLLGDGSAKPIDQVRVGDEVTATDPRTGITGTRRGAATVNDTGVKVLVDITIDTGGGTVTATDNHPMWVDSRHAWIAAEQLRTDDQLRDPAGDRHAVRRVVPRTEIATVHNLAVDNLHTYYVLAGGTPVLAHNNACEIFTNTMPDDLAEELAIADRLGVKPVTPGTAAFDDIIDSGIVKWAVREDGILVIVPKDIDGVGEIAHSVLTRGAPVRAAGEASIGGNAQIGYFGLEITNHSGHFLPSLESLQIGLEAFAAAGVRF</sequence>
<dbReference type="SUPFAM" id="SSF51294">
    <property type="entry name" value="Hedgehog/intein (Hint) domain"/>
    <property type="match status" value="1"/>
</dbReference>
<gene>
    <name evidence="3" type="ORF">GCM10010185_52360</name>
</gene>
<evidence type="ECO:0000313" key="3">
    <source>
        <dbReference type="EMBL" id="GGP72560.1"/>
    </source>
</evidence>
<protein>
    <recommendedName>
        <fullName evidence="2">Hint domain-containing protein</fullName>
    </recommendedName>
</protein>
<feature type="region of interest" description="Disordered" evidence="1">
    <location>
        <begin position="1"/>
        <end position="33"/>
    </location>
</feature>
<dbReference type="SMART" id="SM00306">
    <property type="entry name" value="HintN"/>
    <property type="match status" value="1"/>
</dbReference>
<accession>A0A918AQU6</accession>
<organism evidence="3 4">
    <name type="scientific">Saccharothrix coeruleofusca</name>
    <dbReference type="NCBI Taxonomy" id="33919"/>
    <lineage>
        <taxon>Bacteria</taxon>
        <taxon>Bacillati</taxon>
        <taxon>Actinomycetota</taxon>
        <taxon>Actinomycetes</taxon>
        <taxon>Pseudonocardiales</taxon>
        <taxon>Pseudonocardiaceae</taxon>
        <taxon>Saccharothrix</taxon>
    </lineage>
</organism>
<dbReference type="Gene3D" id="2.170.16.10">
    <property type="entry name" value="Hedgehog/Intein (Hint) domain"/>
    <property type="match status" value="1"/>
</dbReference>
<dbReference type="AlphaFoldDB" id="A0A918AQU6"/>
<reference evidence="3" key="2">
    <citation type="submission" date="2020-09" db="EMBL/GenBank/DDBJ databases">
        <authorList>
            <person name="Sun Q."/>
            <person name="Ohkuma M."/>
        </authorList>
    </citation>
    <scope>NUCLEOTIDE SEQUENCE</scope>
    <source>
        <strain evidence="3">JCM 3313</strain>
    </source>
</reference>
<name>A0A918AQU6_9PSEU</name>
<dbReference type="PROSITE" id="PS50817">
    <property type="entry name" value="INTEIN_N_TER"/>
    <property type="match status" value="1"/>
</dbReference>